<dbReference type="InterPro" id="IPR014001">
    <property type="entry name" value="Helicase_ATP-bd"/>
</dbReference>
<dbReference type="GO" id="GO:0003723">
    <property type="term" value="F:RNA binding"/>
    <property type="evidence" value="ECO:0007669"/>
    <property type="project" value="UniProtKB-UniRule"/>
</dbReference>
<feature type="region of interest" description="Disordered" evidence="8">
    <location>
        <begin position="25"/>
        <end position="46"/>
    </location>
</feature>
<dbReference type="InterPro" id="IPR011545">
    <property type="entry name" value="DEAD/DEAH_box_helicase_dom"/>
</dbReference>
<accession>A0A5E4QL81</accession>
<name>A0A5E4QL81_9NEOP</name>
<dbReference type="EMBL" id="FZQP02003889">
    <property type="protein sequence ID" value="VVC98967.1"/>
    <property type="molecule type" value="Genomic_DNA"/>
</dbReference>
<reference evidence="12 13" key="1">
    <citation type="submission" date="2017-07" db="EMBL/GenBank/DDBJ databases">
        <authorList>
            <person name="Talla V."/>
            <person name="Backstrom N."/>
        </authorList>
    </citation>
    <scope>NUCLEOTIDE SEQUENCE [LARGE SCALE GENOMIC DNA]</scope>
</reference>
<dbReference type="SMART" id="SM00490">
    <property type="entry name" value="HELICc"/>
    <property type="match status" value="1"/>
</dbReference>
<dbReference type="InterPro" id="IPR001650">
    <property type="entry name" value="Helicase_C-like"/>
</dbReference>
<dbReference type="PROSITE" id="PS51192">
    <property type="entry name" value="HELICASE_ATP_BIND_1"/>
    <property type="match status" value="1"/>
</dbReference>
<proteinExistence type="inferred from homology"/>
<keyword evidence="5 7" id="KW-0694">RNA-binding</keyword>
<evidence type="ECO:0000256" key="2">
    <source>
        <dbReference type="ARBA" id="ARBA00022801"/>
    </source>
</evidence>
<comment type="similarity">
    <text evidence="7">Belongs to the DEAD box helicase family.</text>
</comment>
<keyword evidence="4 7" id="KW-0067">ATP-binding</keyword>
<dbReference type="PROSITE" id="PS51195">
    <property type="entry name" value="Q_MOTIF"/>
    <property type="match status" value="1"/>
</dbReference>
<dbReference type="EC" id="3.6.4.13" evidence="7"/>
<keyword evidence="1 7" id="KW-0547">Nucleotide-binding</keyword>
<evidence type="ECO:0000313" key="12">
    <source>
        <dbReference type="EMBL" id="VVC98967.1"/>
    </source>
</evidence>
<dbReference type="GO" id="GO:0016787">
    <property type="term" value="F:hydrolase activity"/>
    <property type="evidence" value="ECO:0007669"/>
    <property type="project" value="UniProtKB-KW"/>
</dbReference>
<feature type="compositionally biased region" description="Basic and acidic residues" evidence="8">
    <location>
        <begin position="30"/>
        <end position="46"/>
    </location>
</feature>
<dbReference type="CDD" id="cd18787">
    <property type="entry name" value="SF2_C_DEAD"/>
    <property type="match status" value="1"/>
</dbReference>
<feature type="region of interest" description="Disordered" evidence="8">
    <location>
        <begin position="264"/>
        <end position="292"/>
    </location>
</feature>
<comment type="domain">
    <text evidence="7">The Q motif is unique to and characteristic of the DEAD box family of RNA helicases and controls ATP binding and hydrolysis.</text>
</comment>
<evidence type="ECO:0000313" key="13">
    <source>
        <dbReference type="Proteomes" id="UP000324832"/>
    </source>
</evidence>
<sequence>MINNKKLEVSNGFIVEECTKVTPSLSNDDFESKESKQNRIGKEDLDEKVSSKVEKRKLGENILESQSTLTPEDMLSWAEFKLQEEIIKALMELGFKQPTKIQQLSLPAAIHGRRDILGAAETGSGKTLAFGLPIISGIMKLKEKADTKNLDVYEIPYKKTSVKRKVAKEEDNKRVNIKRRKVRNKKVVKESSEEGYSSGHESDDDITDNDKINDSDDKNKVSDRNNTGEDFIEEIDVPFKKQKDFKDEDDDSDSGHIYLSEMLDSDDLASSDESTSGQNRNVNDDDNCDEQETDMAENEGIGCVKVIDDVEFPGHVKVKTGKPLYALILTPTRELAVQISRHLMAVAKYTGIRVATIVGGMAAVKQERVLRSGPEIVVATPGRLWELVNQGEPHLQQLPYVKFLAIDETDRMVERGHFEELEPLLERLNLDEVHMSSRQNFVFSATLTMVHDLPAHMRGKKVTKNGKIINRKVEKMNAQQKINRLVNKIGMTNPKIVDITTHNLGTAETLKECRITCSLEQKDAYIYYILRRYPGRTIVFCNSINSVKRLVQLLTLLQCRPLPLHANMQQRQRLKNLERFRDDPHGMLIATDVAARGLDIPDVDHVVHYQVPRTAENYVHRSGRTARANKEGLTILMMEPAEAFTYAKLCRTLNKTAELANFPVEMENIDALKNTIKLAREVEAMEVRRGRANRASTWRERAAREMDMVIDEDDVPTTQLDPSIDKVLQAKKRELHTLISRPLFPRGYSFKYPTLNDPRALEGSQDNALQVMKKALGTGEQKKEKRKTKNHSMLQLQKSFKK</sequence>
<dbReference type="PROSITE" id="PS51194">
    <property type="entry name" value="HELICASE_CTER"/>
    <property type="match status" value="1"/>
</dbReference>
<feature type="domain" description="Helicase C-terminal" evidence="10">
    <location>
        <begin position="521"/>
        <end position="670"/>
    </location>
</feature>
<dbReference type="SUPFAM" id="SSF52540">
    <property type="entry name" value="P-loop containing nucleoside triphosphate hydrolases"/>
    <property type="match status" value="2"/>
</dbReference>
<dbReference type="AlphaFoldDB" id="A0A5E4QL81"/>
<feature type="compositionally biased region" description="Polar residues" evidence="8">
    <location>
        <begin position="791"/>
        <end position="802"/>
    </location>
</feature>
<feature type="compositionally biased region" description="Basic and acidic residues" evidence="8">
    <location>
        <begin position="208"/>
        <end position="227"/>
    </location>
</feature>
<keyword evidence="13" id="KW-1185">Reference proteome</keyword>
<evidence type="ECO:0000256" key="3">
    <source>
        <dbReference type="ARBA" id="ARBA00022806"/>
    </source>
</evidence>
<dbReference type="PANTHER" id="PTHR24031">
    <property type="entry name" value="RNA HELICASE"/>
    <property type="match status" value="1"/>
</dbReference>
<feature type="region of interest" description="Disordered" evidence="8">
    <location>
        <begin position="775"/>
        <end position="802"/>
    </location>
</feature>
<feature type="domain" description="Helicase ATP-binding" evidence="9">
    <location>
        <begin position="326"/>
        <end position="465"/>
    </location>
</feature>
<organism evidence="12 13">
    <name type="scientific">Leptidea sinapis</name>
    <dbReference type="NCBI Taxonomy" id="189913"/>
    <lineage>
        <taxon>Eukaryota</taxon>
        <taxon>Metazoa</taxon>
        <taxon>Ecdysozoa</taxon>
        <taxon>Arthropoda</taxon>
        <taxon>Hexapoda</taxon>
        <taxon>Insecta</taxon>
        <taxon>Pterygota</taxon>
        <taxon>Neoptera</taxon>
        <taxon>Endopterygota</taxon>
        <taxon>Lepidoptera</taxon>
        <taxon>Glossata</taxon>
        <taxon>Ditrysia</taxon>
        <taxon>Papilionoidea</taxon>
        <taxon>Pieridae</taxon>
        <taxon>Dismorphiinae</taxon>
        <taxon>Leptidea</taxon>
    </lineage>
</organism>
<dbReference type="Pfam" id="PF00271">
    <property type="entry name" value="Helicase_C"/>
    <property type="match status" value="1"/>
</dbReference>
<protein>
    <recommendedName>
        <fullName evidence="7">ATP-dependent RNA helicase</fullName>
        <ecNumber evidence="7">3.6.4.13</ecNumber>
    </recommendedName>
</protein>
<evidence type="ECO:0000256" key="8">
    <source>
        <dbReference type="SAM" id="MobiDB-lite"/>
    </source>
</evidence>
<dbReference type="InterPro" id="IPR014014">
    <property type="entry name" value="RNA_helicase_DEAD_Q_motif"/>
</dbReference>
<dbReference type="Gene3D" id="3.40.50.300">
    <property type="entry name" value="P-loop containing nucleotide triphosphate hydrolases"/>
    <property type="match status" value="3"/>
</dbReference>
<keyword evidence="3 7" id="KW-0347">Helicase</keyword>
<feature type="domain" description="DEAD-box RNA helicase Q" evidence="11">
    <location>
        <begin position="75"/>
        <end position="103"/>
    </location>
</feature>
<dbReference type="Pfam" id="PF00270">
    <property type="entry name" value="DEAD"/>
    <property type="match status" value="2"/>
</dbReference>
<comment type="function">
    <text evidence="7">RNA helicase.</text>
</comment>
<dbReference type="Proteomes" id="UP000324832">
    <property type="component" value="Unassembled WGS sequence"/>
</dbReference>
<feature type="region of interest" description="Disordered" evidence="8">
    <location>
        <begin position="165"/>
        <end position="233"/>
    </location>
</feature>
<comment type="catalytic activity">
    <reaction evidence="7">
        <text>ATP + H2O = ADP + phosphate + H(+)</text>
        <dbReference type="Rhea" id="RHEA:13065"/>
        <dbReference type="ChEBI" id="CHEBI:15377"/>
        <dbReference type="ChEBI" id="CHEBI:15378"/>
        <dbReference type="ChEBI" id="CHEBI:30616"/>
        <dbReference type="ChEBI" id="CHEBI:43474"/>
        <dbReference type="ChEBI" id="CHEBI:456216"/>
        <dbReference type="EC" id="3.6.4.13"/>
    </reaction>
</comment>
<evidence type="ECO:0000259" key="11">
    <source>
        <dbReference type="PROSITE" id="PS51195"/>
    </source>
</evidence>
<evidence type="ECO:0000256" key="1">
    <source>
        <dbReference type="ARBA" id="ARBA00022741"/>
    </source>
</evidence>
<gene>
    <name evidence="12" type="ORF">LSINAPIS_LOCUS9933</name>
</gene>
<keyword evidence="2 7" id="KW-0378">Hydrolase</keyword>
<dbReference type="SMART" id="SM00487">
    <property type="entry name" value="DEXDc"/>
    <property type="match status" value="1"/>
</dbReference>
<evidence type="ECO:0000259" key="10">
    <source>
        <dbReference type="PROSITE" id="PS51194"/>
    </source>
</evidence>
<feature type="compositionally biased region" description="Basic residues" evidence="8">
    <location>
        <begin position="175"/>
        <end position="186"/>
    </location>
</feature>
<dbReference type="InterPro" id="IPR027417">
    <property type="entry name" value="P-loop_NTPase"/>
</dbReference>
<evidence type="ECO:0000256" key="5">
    <source>
        <dbReference type="ARBA" id="ARBA00022884"/>
    </source>
</evidence>
<evidence type="ECO:0000256" key="4">
    <source>
        <dbReference type="ARBA" id="ARBA00022840"/>
    </source>
</evidence>
<feature type="short sequence motif" description="Q motif" evidence="6">
    <location>
        <begin position="75"/>
        <end position="103"/>
    </location>
</feature>
<dbReference type="GO" id="GO:0003724">
    <property type="term" value="F:RNA helicase activity"/>
    <property type="evidence" value="ECO:0007669"/>
    <property type="project" value="UniProtKB-EC"/>
</dbReference>
<dbReference type="GO" id="GO:0005524">
    <property type="term" value="F:ATP binding"/>
    <property type="evidence" value="ECO:0007669"/>
    <property type="project" value="UniProtKB-UniRule"/>
</dbReference>
<evidence type="ECO:0000256" key="7">
    <source>
        <dbReference type="RuleBase" id="RU365068"/>
    </source>
</evidence>
<evidence type="ECO:0000256" key="6">
    <source>
        <dbReference type="PROSITE-ProRule" id="PRU00552"/>
    </source>
</evidence>
<evidence type="ECO:0000259" key="9">
    <source>
        <dbReference type="PROSITE" id="PS51192"/>
    </source>
</evidence>